<feature type="transmembrane region" description="Helical" evidence="8">
    <location>
        <begin position="96"/>
        <end position="116"/>
    </location>
</feature>
<accession>A0A9E8SA20</accession>
<evidence type="ECO:0000256" key="6">
    <source>
        <dbReference type="ARBA" id="ARBA00023136"/>
    </source>
</evidence>
<evidence type="ECO:0000259" key="9">
    <source>
        <dbReference type="PROSITE" id="PS50006"/>
    </source>
</evidence>
<evidence type="ECO:0000256" key="8">
    <source>
        <dbReference type="SAM" id="Phobius"/>
    </source>
</evidence>
<feature type="transmembrane region" description="Helical" evidence="8">
    <location>
        <begin position="55"/>
        <end position="76"/>
    </location>
</feature>
<comment type="subcellular location">
    <subcellularLocation>
        <location evidence="1">Cell membrane</location>
        <topology evidence="1">Multi-pass membrane protein</topology>
    </subcellularLocation>
</comment>
<evidence type="ECO:0000256" key="1">
    <source>
        <dbReference type="ARBA" id="ARBA00004651"/>
    </source>
</evidence>
<dbReference type="InterPro" id="IPR000253">
    <property type="entry name" value="FHA_dom"/>
</dbReference>
<evidence type="ECO:0000256" key="2">
    <source>
        <dbReference type="ARBA" id="ARBA00022475"/>
    </source>
</evidence>
<dbReference type="PANTHER" id="PTHR36115:SF6">
    <property type="entry name" value="PROLINE-RICH ANTIGEN HOMOLOG"/>
    <property type="match status" value="1"/>
</dbReference>
<dbReference type="InterPro" id="IPR051791">
    <property type="entry name" value="Pra-immunoreactive"/>
</dbReference>
<keyword evidence="5 8" id="KW-1133">Transmembrane helix</keyword>
<dbReference type="Gene3D" id="2.60.200.20">
    <property type="match status" value="1"/>
</dbReference>
<dbReference type="InterPro" id="IPR010432">
    <property type="entry name" value="RDD"/>
</dbReference>
<dbReference type="SUPFAM" id="SSF49879">
    <property type="entry name" value="SMAD/FHA domain"/>
    <property type="match status" value="1"/>
</dbReference>
<dbReference type="Proteomes" id="UP001164706">
    <property type="component" value="Chromosome"/>
</dbReference>
<dbReference type="EMBL" id="CP113089">
    <property type="protein sequence ID" value="WAB82624.1"/>
    <property type="molecule type" value="Genomic_DNA"/>
</dbReference>
<gene>
    <name evidence="10" type="ORF">OVN18_06390</name>
</gene>
<dbReference type="RefSeq" id="WP_267782789.1">
    <property type="nucleotide sequence ID" value="NZ_CP113089.1"/>
</dbReference>
<keyword evidence="11" id="KW-1185">Reference proteome</keyword>
<dbReference type="AlphaFoldDB" id="A0A9E8SA20"/>
<keyword evidence="3" id="KW-0597">Phosphoprotein</keyword>
<dbReference type="CDD" id="cd00060">
    <property type="entry name" value="FHA"/>
    <property type="match status" value="1"/>
</dbReference>
<organism evidence="10 11">
    <name type="scientific">Microcella daejeonensis</name>
    <dbReference type="NCBI Taxonomy" id="2994971"/>
    <lineage>
        <taxon>Bacteria</taxon>
        <taxon>Bacillati</taxon>
        <taxon>Actinomycetota</taxon>
        <taxon>Actinomycetes</taxon>
        <taxon>Micrococcales</taxon>
        <taxon>Microbacteriaceae</taxon>
        <taxon>Microcella</taxon>
    </lineage>
</organism>
<evidence type="ECO:0000256" key="5">
    <source>
        <dbReference type="ARBA" id="ARBA00022989"/>
    </source>
</evidence>
<sequence>MTSNGARVPITAEVDDDAPTPGLRDDGTPDPAYAEGLGLRPAGTGRRAAAFAIDAAAWAVLSSPAVIGVLLVLPVLLESASPADPAALLEALAGSLVLILVGQGLTIAFGLVQLILHGRRGVTLGKALMGLRSVNVAAFGPPGFWRVVLRALVLQLSTMLLVVAGPALLFASGLWDAEGRGRSWLDRLARAWVIDARRGLDPFDAKAMRHARKAYETPERDAAAPMPSLATIGGAPTAFVPVQRSNSGVVSGTPEASRWAPPPSPVEAGVAPAAPLPPAAPTPVAPAAVVPAAPAAPLAPAAPSAPSAPSAASLHFDDGTVVPVPRAALLGRDPEPRAGEHADLLLPLVDASMQLSKTHAAFGIDPALGFWMLDRGSSNGTRATSAAGELVLTPGERTSIPPGSTVAVGGRTFRVVAEP</sequence>
<feature type="region of interest" description="Disordered" evidence="7">
    <location>
        <begin position="245"/>
        <end position="269"/>
    </location>
</feature>
<name>A0A9E8SA20_9MICO</name>
<evidence type="ECO:0000313" key="10">
    <source>
        <dbReference type="EMBL" id="WAB82624.1"/>
    </source>
</evidence>
<proteinExistence type="predicted"/>
<dbReference type="KEGG" id="mdb:OVN18_06390"/>
<evidence type="ECO:0000256" key="4">
    <source>
        <dbReference type="ARBA" id="ARBA00022692"/>
    </source>
</evidence>
<dbReference type="GO" id="GO:0005886">
    <property type="term" value="C:plasma membrane"/>
    <property type="evidence" value="ECO:0007669"/>
    <property type="project" value="UniProtKB-SubCell"/>
</dbReference>
<dbReference type="PANTHER" id="PTHR36115">
    <property type="entry name" value="PROLINE-RICH ANTIGEN HOMOLOG-RELATED"/>
    <property type="match status" value="1"/>
</dbReference>
<dbReference type="Pfam" id="PF06271">
    <property type="entry name" value="RDD"/>
    <property type="match status" value="1"/>
</dbReference>
<dbReference type="InterPro" id="IPR008984">
    <property type="entry name" value="SMAD_FHA_dom_sf"/>
</dbReference>
<evidence type="ECO:0000256" key="3">
    <source>
        <dbReference type="ARBA" id="ARBA00022553"/>
    </source>
</evidence>
<dbReference type="PROSITE" id="PS50006">
    <property type="entry name" value="FHA_DOMAIN"/>
    <property type="match status" value="1"/>
</dbReference>
<protein>
    <submittedName>
        <fullName evidence="10">RDD family protein</fullName>
    </submittedName>
</protein>
<keyword evidence="6 8" id="KW-0472">Membrane</keyword>
<keyword evidence="2" id="KW-1003">Cell membrane</keyword>
<keyword evidence="4 8" id="KW-0812">Transmembrane</keyword>
<reference evidence="10" key="1">
    <citation type="submission" date="2022-11" db="EMBL/GenBank/DDBJ databases">
        <title>Description of Microcella daejonensis nov. sp, isolated from riverside soil.</title>
        <authorList>
            <person name="Molina K.M."/>
            <person name="Kim S.B."/>
        </authorList>
    </citation>
    <scope>NUCLEOTIDE SEQUENCE</scope>
    <source>
        <strain evidence="10">MMS21-STM12</strain>
    </source>
</reference>
<feature type="transmembrane region" description="Helical" evidence="8">
    <location>
        <begin position="151"/>
        <end position="175"/>
    </location>
</feature>
<feature type="region of interest" description="Disordered" evidence="7">
    <location>
        <begin position="1"/>
        <end position="30"/>
    </location>
</feature>
<evidence type="ECO:0000256" key="7">
    <source>
        <dbReference type="SAM" id="MobiDB-lite"/>
    </source>
</evidence>
<feature type="domain" description="FHA" evidence="9">
    <location>
        <begin position="328"/>
        <end position="381"/>
    </location>
</feature>
<evidence type="ECO:0000313" key="11">
    <source>
        <dbReference type="Proteomes" id="UP001164706"/>
    </source>
</evidence>